<dbReference type="EMBL" id="PYDT01000003">
    <property type="protein sequence ID" value="THU66187.1"/>
    <property type="molecule type" value="Genomic_DNA"/>
</dbReference>
<dbReference type="PROSITE" id="PS51419">
    <property type="entry name" value="RAB"/>
    <property type="match status" value="1"/>
</dbReference>
<accession>A0A4S8JVF3</accession>
<dbReference type="SMART" id="SM00175">
    <property type="entry name" value="RAB"/>
    <property type="match status" value="1"/>
</dbReference>
<sequence>MNVVTILVGNKTDLKDAREVSTAEGKTLAEAQGLFFMETSALDSSNVAAAFQTVVEEIYHAVSRKVFLSQEQQKHEMSSLTNGKTVVLQGDTQVASECYPFMMLSLNTAKGIAEIGYLLCLDDQRPVTD</sequence>
<dbReference type="GO" id="GO:0005525">
    <property type="term" value="F:GTP binding"/>
    <property type="evidence" value="ECO:0007669"/>
    <property type="project" value="InterPro"/>
</dbReference>
<dbReference type="PROSITE" id="PS51421">
    <property type="entry name" value="RAS"/>
    <property type="match status" value="1"/>
</dbReference>
<dbReference type="Proteomes" id="UP000317650">
    <property type="component" value="Chromosome 5"/>
</dbReference>
<dbReference type="GO" id="GO:0003924">
    <property type="term" value="F:GTPase activity"/>
    <property type="evidence" value="ECO:0007669"/>
    <property type="project" value="InterPro"/>
</dbReference>
<dbReference type="PRINTS" id="PR00449">
    <property type="entry name" value="RASTRNSFRMNG"/>
</dbReference>
<reference evidence="1 2" key="1">
    <citation type="journal article" date="2019" name="Nat. Plants">
        <title>Genome sequencing of Musa balbisiana reveals subgenome evolution and function divergence in polyploid bananas.</title>
        <authorList>
            <person name="Yao X."/>
        </authorList>
    </citation>
    <scope>NUCLEOTIDE SEQUENCE [LARGE SCALE GENOMIC DNA]</scope>
    <source>
        <strain evidence="2">cv. DH-PKW</strain>
        <tissue evidence="1">Leaves</tissue>
    </source>
</reference>
<evidence type="ECO:0000313" key="2">
    <source>
        <dbReference type="Proteomes" id="UP000317650"/>
    </source>
</evidence>
<name>A0A4S8JVF3_MUSBA</name>
<dbReference type="Gene3D" id="3.40.50.300">
    <property type="entry name" value="P-loop containing nucleotide triphosphate hydrolases"/>
    <property type="match status" value="1"/>
</dbReference>
<protein>
    <submittedName>
        <fullName evidence="1">Uncharacterized protein</fullName>
    </submittedName>
</protein>
<dbReference type="InterPro" id="IPR001806">
    <property type="entry name" value="Small_GTPase"/>
</dbReference>
<comment type="caution">
    <text evidence="1">The sequence shown here is derived from an EMBL/GenBank/DDBJ whole genome shotgun (WGS) entry which is preliminary data.</text>
</comment>
<proteinExistence type="predicted"/>
<keyword evidence="2" id="KW-1185">Reference proteome</keyword>
<dbReference type="PANTHER" id="PTHR47979">
    <property type="entry name" value="DRAB11-RELATED"/>
    <property type="match status" value="1"/>
</dbReference>
<organism evidence="1 2">
    <name type="scientific">Musa balbisiana</name>
    <name type="common">Banana</name>
    <dbReference type="NCBI Taxonomy" id="52838"/>
    <lineage>
        <taxon>Eukaryota</taxon>
        <taxon>Viridiplantae</taxon>
        <taxon>Streptophyta</taxon>
        <taxon>Embryophyta</taxon>
        <taxon>Tracheophyta</taxon>
        <taxon>Spermatophyta</taxon>
        <taxon>Magnoliopsida</taxon>
        <taxon>Liliopsida</taxon>
        <taxon>Zingiberales</taxon>
        <taxon>Musaceae</taxon>
        <taxon>Musa</taxon>
    </lineage>
</organism>
<dbReference type="InterPro" id="IPR050209">
    <property type="entry name" value="Rab_GTPases_membrane_traffic"/>
</dbReference>
<dbReference type="InterPro" id="IPR027417">
    <property type="entry name" value="P-loop_NTPase"/>
</dbReference>
<dbReference type="STRING" id="52838.A0A4S8JVF3"/>
<evidence type="ECO:0000313" key="1">
    <source>
        <dbReference type="EMBL" id="THU66187.1"/>
    </source>
</evidence>
<dbReference type="SUPFAM" id="SSF52540">
    <property type="entry name" value="P-loop containing nucleoside triphosphate hydrolases"/>
    <property type="match status" value="1"/>
</dbReference>
<dbReference type="AlphaFoldDB" id="A0A4S8JVF3"/>
<dbReference type="Pfam" id="PF00071">
    <property type="entry name" value="Ras"/>
    <property type="match status" value="1"/>
</dbReference>
<gene>
    <name evidence="1" type="ORF">C4D60_Mb05t11510</name>
</gene>